<evidence type="ECO:0000259" key="4">
    <source>
        <dbReference type="Pfam" id="PF22939"/>
    </source>
</evidence>
<dbReference type="PROSITE" id="PS50088">
    <property type="entry name" value="ANK_REPEAT"/>
    <property type="match status" value="3"/>
</dbReference>
<dbReference type="EMBL" id="NJEU01001681">
    <property type="protein sequence ID" value="PHH62136.1"/>
    <property type="molecule type" value="Genomic_DNA"/>
</dbReference>
<dbReference type="PRINTS" id="PR01415">
    <property type="entry name" value="ANKYRIN"/>
</dbReference>
<dbReference type="Pfam" id="PF22939">
    <property type="entry name" value="WHD_GPIID"/>
    <property type="match status" value="1"/>
</dbReference>
<dbReference type="InterPro" id="IPR002110">
    <property type="entry name" value="Ankyrin_rpt"/>
</dbReference>
<evidence type="ECO:0000313" key="5">
    <source>
        <dbReference type="EMBL" id="PHH62136.1"/>
    </source>
</evidence>
<dbReference type="AlphaFoldDB" id="A0A2C5Y382"/>
<dbReference type="InterPro" id="IPR054471">
    <property type="entry name" value="GPIID_WHD"/>
</dbReference>
<evidence type="ECO:0000313" key="6">
    <source>
        <dbReference type="Proteomes" id="UP000224854"/>
    </source>
</evidence>
<dbReference type="InterPro" id="IPR036770">
    <property type="entry name" value="Ankyrin_rpt-contain_sf"/>
</dbReference>
<dbReference type="Pfam" id="PF12796">
    <property type="entry name" value="Ank_2"/>
    <property type="match status" value="2"/>
</dbReference>
<organism evidence="5 6">
    <name type="scientific">Ophiocordyceps australis</name>
    <dbReference type="NCBI Taxonomy" id="1399860"/>
    <lineage>
        <taxon>Eukaryota</taxon>
        <taxon>Fungi</taxon>
        <taxon>Dikarya</taxon>
        <taxon>Ascomycota</taxon>
        <taxon>Pezizomycotina</taxon>
        <taxon>Sordariomycetes</taxon>
        <taxon>Hypocreomycetidae</taxon>
        <taxon>Hypocreales</taxon>
        <taxon>Ophiocordycipitaceae</taxon>
        <taxon>Ophiocordyceps</taxon>
    </lineage>
</organism>
<feature type="repeat" description="ANK" evidence="3">
    <location>
        <begin position="334"/>
        <end position="366"/>
    </location>
</feature>
<dbReference type="OrthoDB" id="4944697at2759"/>
<dbReference type="Proteomes" id="UP000224854">
    <property type="component" value="Unassembled WGS sequence"/>
</dbReference>
<comment type="caution">
    <text evidence="5">The sequence shown here is derived from an EMBL/GenBank/DDBJ whole genome shotgun (WGS) entry which is preliminary data.</text>
</comment>
<gene>
    <name evidence="5" type="ORF">CDD82_2044</name>
</gene>
<evidence type="ECO:0000256" key="3">
    <source>
        <dbReference type="PROSITE-ProRule" id="PRU00023"/>
    </source>
</evidence>
<dbReference type="Gene3D" id="1.25.40.20">
    <property type="entry name" value="Ankyrin repeat-containing domain"/>
    <property type="match status" value="1"/>
</dbReference>
<sequence>MVAQAREALLAGADGTFLWVGFVANELQGRNWNQINEILHCVPKGLGGVYQRLLQQIDDKEALVPILQWVVLAARPLTVNELIVATGIKTSSTFSTTKIIKDRLRSCGLLVRIEGDVVNLVHESAKEFFQRDQVNIKGITMFRMSQDTHRTLMRTCLAHLEHCYGTRATTNQRSDHDSLLSYASQYWPVHFHHAVDVMNTQLEFSRPFFQADSIIREEWWKLYWEQEKNGGNPPSFMLLHLAAYLGNVTWAKMLINQHARLISRKDNYGRTPLSWAANRGHRDIVELLLDHGARINAKDRARLTALHIAVTGQHKDIVGVLLDRGAHLECKSEHGDTPLIRAIQANSTEMIQILLEHGARVDELPTPPGVASLRAPTDPLEYRVKELLALQEQLFLARYKQASRKVDMVMKTMDLSFRFPIILRLVTLYLKFISFDRWEHMPVLQELVKENRTDELRQWAKRYRAFFTNLVVARNPTRLTAMTELPTQIFRVVAPGDLQALLVIAVLTGSETKLAAVRHGWREGDAITARAFSKWTAIAYSRDAEEFLHYGVREFLNDFDACVQSSNREDNVARTVVLFTSHFAMLENKDSRPIEYFSRVIAEFYQGYIGSSHERKPRLL</sequence>
<dbReference type="SMART" id="SM00248">
    <property type="entry name" value="ANK"/>
    <property type="match status" value="3"/>
</dbReference>
<feature type="domain" description="GPI inositol-deacylase winged helix" evidence="4">
    <location>
        <begin position="52"/>
        <end position="134"/>
    </location>
</feature>
<evidence type="ECO:0000256" key="2">
    <source>
        <dbReference type="ARBA" id="ARBA00023043"/>
    </source>
</evidence>
<accession>A0A2C5Y382</accession>
<keyword evidence="6" id="KW-1185">Reference proteome</keyword>
<dbReference type="PROSITE" id="PS50297">
    <property type="entry name" value="ANK_REP_REGION"/>
    <property type="match status" value="3"/>
</dbReference>
<dbReference type="SUPFAM" id="SSF48403">
    <property type="entry name" value="Ankyrin repeat"/>
    <property type="match status" value="1"/>
</dbReference>
<dbReference type="PANTHER" id="PTHR24171">
    <property type="entry name" value="ANKYRIN REPEAT DOMAIN-CONTAINING PROTEIN 39-RELATED"/>
    <property type="match status" value="1"/>
</dbReference>
<keyword evidence="2 3" id="KW-0040">ANK repeat</keyword>
<feature type="repeat" description="ANK" evidence="3">
    <location>
        <begin position="301"/>
        <end position="333"/>
    </location>
</feature>
<feature type="repeat" description="ANK" evidence="3">
    <location>
        <begin position="268"/>
        <end position="300"/>
    </location>
</feature>
<name>A0A2C5Y382_9HYPO</name>
<protein>
    <recommendedName>
        <fullName evidence="4">GPI inositol-deacylase winged helix domain-containing protein</fullName>
    </recommendedName>
</protein>
<keyword evidence="1" id="KW-0677">Repeat</keyword>
<proteinExistence type="predicted"/>
<reference evidence="5 6" key="1">
    <citation type="submission" date="2017-06" db="EMBL/GenBank/DDBJ databases">
        <title>Ant-infecting Ophiocordyceps genomes reveal a high diversity of potential behavioral manipulation genes and a possible major role for enterotoxins.</title>
        <authorList>
            <person name="De Bekker C."/>
            <person name="Evans H.C."/>
            <person name="Brachmann A."/>
            <person name="Hughes D.P."/>
        </authorList>
    </citation>
    <scope>NUCLEOTIDE SEQUENCE [LARGE SCALE GENOMIC DNA]</scope>
    <source>
        <strain evidence="5 6">1348a</strain>
    </source>
</reference>
<evidence type="ECO:0000256" key="1">
    <source>
        <dbReference type="ARBA" id="ARBA00022737"/>
    </source>
</evidence>